<dbReference type="EMBL" id="CM000130">
    <property type="protein sequence ID" value="EEC79428.1"/>
    <property type="molecule type" value="Genomic_DNA"/>
</dbReference>
<dbReference type="STRING" id="39946.B8AZK6"/>
<proteinExistence type="predicted"/>
<sequence>MDALAAASSIGQALVVVDGLTLYARLGAGAGDDLLSGLAFGAADEALLRIKMNTIMSCRPPLDQGLHVLRHRHRLHRRRRRLTTTRRSQIRVCPVVPTSPHLQIREAWMYGDAPHLGILDNFIKLVSVNTARIAIAAATTKEEEDMPSSPCHAATEAANTTVAIWTLDKSAGET</sequence>
<reference evidence="1 2" key="1">
    <citation type="journal article" date="2005" name="PLoS Biol.">
        <title>The genomes of Oryza sativa: a history of duplications.</title>
        <authorList>
            <person name="Yu J."/>
            <person name="Wang J."/>
            <person name="Lin W."/>
            <person name="Li S."/>
            <person name="Li H."/>
            <person name="Zhou J."/>
            <person name="Ni P."/>
            <person name="Dong W."/>
            <person name="Hu S."/>
            <person name="Zeng C."/>
            <person name="Zhang J."/>
            <person name="Zhang Y."/>
            <person name="Li R."/>
            <person name="Xu Z."/>
            <person name="Li S."/>
            <person name="Li X."/>
            <person name="Zheng H."/>
            <person name="Cong L."/>
            <person name="Lin L."/>
            <person name="Yin J."/>
            <person name="Geng J."/>
            <person name="Li G."/>
            <person name="Shi J."/>
            <person name="Liu J."/>
            <person name="Lv H."/>
            <person name="Li J."/>
            <person name="Wang J."/>
            <person name="Deng Y."/>
            <person name="Ran L."/>
            <person name="Shi X."/>
            <person name="Wang X."/>
            <person name="Wu Q."/>
            <person name="Li C."/>
            <person name="Ren X."/>
            <person name="Wang J."/>
            <person name="Wang X."/>
            <person name="Li D."/>
            <person name="Liu D."/>
            <person name="Zhang X."/>
            <person name="Ji Z."/>
            <person name="Zhao W."/>
            <person name="Sun Y."/>
            <person name="Zhang Z."/>
            <person name="Bao J."/>
            <person name="Han Y."/>
            <person name="Dong L."/>
            <person name="Ji J."/>
            <person name="Chen P."/>
            <person name="Wu S."/>
            <person name="Liu J."/>
            <person name="Xiao Y."/>
            <person name="Bu D."/>
            <person name="Tan J."/>
            <person name="Yang L."/>
            <person name="Ye C."/>
            <person name="Zhang J."/>
            <person name="Xu J."/>
            <person name="Zhou Y."/>
            <person name="Yu Y."/>
            <person name="Zhang B."/>
            <person name="Zhuang S."/>
            <person name="Wei H."/>
            <person name="Liu B."/>
            <person name="Lei M."/>
            <person name="Yu H."/>
            <person name="Li Y."/>
            <person name="Xu H."/>
            <person name="Wei S."/>
            <person name="He X."/>
            <person name="Fang L."/>
            <person name="Zhang Z."/>
            <person name="Zhang Y."/>
            <person name="Huang X."/>
            <person name="Su Z."/>
            <person name="Tong W."/>
            <person name="Li J."/>
            <person name="Tong Z."/>
            <person name="Li S."/>
            <person name="Ye J."/>
            <person name="Wang L."/>
            <person name="Fang L."/>
            <person name="Lei T."/>
            <person name="Chen C."/>
            <person name="Chen H."/>
            <person name="Xu Z."/>
            <person name="Li H."/>
            <person name="Huang H."/>
            <person name="Zhang F."/>
            <person name="Xu H."/>
            <person name="Li N."/>
            <person name="Zhao C."/>
            <person name="Li S."/>
            <person name="Dong L."/>
            <person name="Huang Y."/>
            <person name="Li L."/>
            <person name="Xi Y."/>
            <person name="Qi Q."/>
            <person name="Li W."/>
            <person name="Zhang B."/>
            <person name="Hu W."/>
            <person name="Zhang Y."/>
            <person name="Tian X."/>
            <person name="Jiao Y."/>
            <person name="Liang X."/>
            <person name="Jin J."/>
            <person name="Gao L."/>
            <person name="Zheng W."/>
            <person name="Hao B."/>
            <person name="Liu S."/>
            <person name="Wang W."/>
            <person name="Yuan L."/>
            <person name="Cao M."/>
            <person name="McDermott J."/>
            <person name="Samudrala R."/>
            <person name="Wang J."/>
            <person name="Wong G.K."/>
            <person name="Yang H."/>
        </authorList>
    </citation>
    <scope>NUCLEOTIDE SEQUENCE [LARGE SCALE GENOMIC DNA]</scope>
    <source>
        <strain evidence="2">cv. 93-11</strain>
    </source>
</reference>
<gene>
    <name evidence="1" type="ORF">OsI_20400</name>
</gene>
<dbReference type="Proteomes" id="UP000007015">
    <property type="component" value="Chromosome 5"/>
</dbReference>
<dbReference type="HOGENOM" id="CLU_1542599_0_0_1"/>
<accession>B8AZK6</accession>
<evidence type="ECO:0000313" key="1">
    <source>
        <dbReference type="EMBL" id="EEC79428.1"/>
    </source>
</evidence>
<protein>
    <submittedName>
        <fullName evidence="1">Uncharacterized protein</fullName>
    </submittedName>
</protein>
<name>B8AZK6_ORYSI</name>
<dbReference type="AlphaFoldDB" id="B8AZK6"/>
<evidence type="ECO:0000313" key="2">
    <source>
        <dbReference type="Proteomes" id="UP000007015"/>
    </source>
</evidence>
<organism evidence="1 2">
    <name type="scientific">Oryza sativa subsp. indica</name>
    <name type="common">Rice</name>
    <dbReference type="NCBI Taxonomy" id="39946"/>
    <lineage>
        <taxon>Eukaryota</taxon>
        <taxon>Viridiplantae</taxon>
        <taxon>Streptophyta</taxon>
        <taxon>Embryophyta</taxon>
        <taxon>Tracheophyta</taxon>
        <taxon>Spermatophyta</taxon>
        <taxon>Magnoliopsida</taxon>
        <taxon>Liliopsida</taxon>
        <taxon>Poales</taxon>
        <taxon>Poaceae</taxon>
        <taxon>BOP clade</taxon>
        <taxon>Oryzoideae</taxon>
        <taxon>Oryzeae</taxon>
        <taxon>Oryzinae</taxon>
        <taxon>Oryza</taxon>
        <taxon>Oryza sativa</taxon>
    </lineage>
</organism>
<dbReference type="Gramene" id="BGIOSGA020077-TA">
    <property type="protein sequence ID" value="BGIOSGA020077-PA"/>
    <property type="gene ID" value="BGIOSGA020077"/>
</dbReference>
<keyword evidence="2" id="KW-1185">Reference proteome</keyword>